<keyword evidence="3 11" id="KW-0378">Hydrolase</keyword>
<dbReference type="SUPFAM" id="SSF52540">
    <property type="entry name" value="P-loop containing nucleoside triphosphate hydrolases"/>
    <property type="match status" value="1"/>
</dbReference>
<protein>
    <recommendedName>
        <fullName evidence="9">DNA 3'-5' helicase</fullName>
        <ecNumber evidence="9">5.6.2.4</ecNumber>
    </recommendedName>
</protein>
<dbReference type="GO" id="GO:0003677">
    <property type="term" value="F:DNA binding"/>
    <property type="evidence" value="ECO:0007669"/>
    <property type="project" value="UniProtKB-KW"/>
</dbReference>
<sequence length="966" mass="110296">MEELINGLNDRQRQAVTHREDDVLQVLAGPGTGKTKVLTARFAYLVIVKKIHPLRIIMTTFTRKAANEIKERLKPLLLQAGISSNGLLIGTFHSICVRLLRQAGHLINIPKNWSIARNEDINIILKALLEEAPVDIFVSSEFCTELGDTKKNTSFLRKKISDLKAQGLTPDSYQKDSTHDSAILFFYEHLQKALLSEALLDFDDILLYSKALLTQQRVWSFVRHVLVDEYQDTNDLQLDLIYLLARGKRDTCSGITVVGDADQSIYGFRFVSSDNFNKLIERCPVECAQISLVDNYRSAQTLLDFSEKVITQQKKNRIKRDPLKAQFNHNIKPFYSYIQRSDAFENTEASSVAHEILYLKSLPNLFAYSDVAILLRTRRQAYDLEKAFIKNCIPYRIVNAKGIWEKKESGIFLDYLRIISQESCVLAILRCLEFSSKGIGATTIKKIRSFFDKNPNTNSLDVLKLLCKSNDPKIEKISEALRNFVNGIERLRLQCKRCQSYEGLKDIFVDVYVFGKLHSVLRISDETIQEQLKENSLQKFIESEHPTMFKVLEMFTEYRLSKNDEDMIIEENDNDSTELTVIREGLSDCNPDFFEVITFFTKSISLYSGEDEKTGENSTQLINEHRERVTLSTIHAAKGLEWPVVFIPSIQQGLIPFTDKSAQQRLEDLAEVRRGNKDDDEFGSSSIDANDSLYTNKQFKEKELDIMDDLETVLNEERRIFFVALTRAKNLLYLSSSGKKSIFLENCEHLYSNNVLFNNPQSIAKFYRYMNKTLNETTSKFSLSSLCQDYQKYKTSKASSFIWNGNCVQLHSKFDFTNNTAAICSPELSSSFESAGSLLKTSQSFTKNNHNSKNINVLKRNYRPAPSGTIGGSKVTIKPRKRITIDILSKKPVKSTLSKPPKEVQSDIFLEQDLPNHLRSTGKINRITNSVADQKKSFAPAYTPVRNNSKRLSRPSDRNARSTISK</sequence>
<feature type="domain" description="UvrD-like helicase ATP-binding" evidence="13">
    <location>
        <begin position="7"/>
        <end position="299"/>
    </location>
</feature>
<dbReference type="EMBL" id="CCBQ010000046">
    <property type="protein sequence ID" value="CDO96063.1"/>
    <property type="molecule type" value="Genomic_DNA"/>
</dbReference>
<dbReference type="PANTHER" id="PTHR11070">
    <property type="entry name" value="UVRD / RECB / PCRA DNA HELICASE FAMILY MEMBER"/>
    <property type="match status" value="1"/>
</dbReference>
<dbReference type="Gene3D" id="1.10.10.160">
    <property type="match status" value="1"/>
</dbReference>
<evidence type="ECO:0000256" key="3">
    <source>
        <dbReference type="ARBA" id="ARBA00022801"/>
    </source>
</evidence>
<gene>
    <name evidence="15" type="ORF">KLDO_g4283</name>
</gene>
<dbReference type="OrthoDB" id="1470711at2759"/>
<evidence type="ECO:0000256" key="10">
    <source>
        <dbReference type="ARBA" id="ARBA00048988"/>
    </source>
</evidence>
<evidence type="ECO:0000256" key="1">
    <source>
        <dbReference type="ARBA" id="ARBA00009922"/>
    </source>
</evidence>
<evidence type="ECO:0000256" key="2">
    <source>
        <dbReference type="ARBA" id="ARBA00022741"/>
    </source>
</evidence>
<dbReference type="AlphaFoldDB" id="A0A0A8LD27"/>
<accession>A0A0A8LD27</accession>
<evidence type="ECO:0000256" key="5">
    <source>
        <dbReference type="ARBA" id="ARBA00022840"/>
    </source>
</evidence>
<dbReference type="InterPro" id="IPR013986">
    <property type="entry name" value="DExx_box_DNA_helicase_dom_sf"/>
</dbReference>
<evidence type="ECO:0000256" key="6">
    <source>
        <dbReference type="ARBA" id="ARBA00023125"/>
    </source>
</evidence>
<dbReference type="PROSITE" id="PS51217">
    <property type="entry name" value="UVRD_HELICASE_CTER"/>
    <property type="match status" value="1"/>
</dbReference>
<comment type="catalytic activity">
    <reaction evidence="10">
        <text>ATP + H2O = ADP + phosphate + H(+)</text>
        <dbReference type="Rhea" id="RHEA:13065"/>
        <dbReference type="ChEBI" id="CHEBI:15377"/>
        <dbReference type="ChEBI" id="CHEBI:15378"/>
        <dbReference type="ChEBI" id="CHEBI:30616"/>
        <dbReference type="ChEBI" id="CHEBI:43474"/>
        <dbReference type="ChEBI" id="CHEBI:456216"/>
        <dbReference type="EC" id="5.6.2.4"/>
    </reaction>
</comment>
<dbReference type="InterPro" id="IPR014016">
    <property type="entry name" value="UvrD-like_ATP-bd"/>
</dbReference>
<evidence type="ECO:0000256" key="8">
    <source>
        <dbReference type="ARBA" id="ARBA00034617"/>
    </source>
</evidence>
<proteinExistence type="inferred from homology"/>
<organism evidence="15 16">
    <name type="scientific">Kluyveromyces dobzhanskii CBS 2104</name>
    <dbReference type="NCBI Taxonomy" id="1427455"/>
    <lineage>
        <taxon>Eukaryota</taxon>
        <taxon>Fungi</taxon>
        <taxon>Dikarya</taxon>
        <taxon>Ascomycota</taxon>
        <taxon>Saccharomycotina</taxon>
        <taxon>Saccharomycetes</taxon>
        <taxon>Saccharomycetales</taxon>
        <taxon>Saccharomycetaceae</taxon>
        <taxon>Kluyveromyces</taxon>
    </lineage>
</organism>
<evidence type="ECO:0000313" key="15">
    <source>
        <dbReference type="EMBL" id="CDO96063.1"/>
    </source>
</evidence>
<keyword evidence="6" id="KW-0238">DNA-binding</keyword>
<dbReference type="InterPro" id="IPR014017">
    <property type="entry name" value="DNA_helicase_UvrD-like_C"/>
</dbReference>
<evidence type="ECO:0000256" key="11">
    <source>
        <dbReference type="PROSITE-ProRule" id="PRU00560"/>
    </source>
</evidence>
<keyword evidence="4 11" id="KW-0347">Helicase</keyword>
<dbReference type="GO" id="GO:0000725">
    <property type="term" value="P:recombinational repair"/>
    <property type="evidence" value="ECO:0007669"/>
    <property type="project" value="TreeGrafter"/>
</dbReference>
<keyword evidence="16" id="KW-1185">Reference proteome</keyword>
<name>A0A0A8LD27_9SACH</name>
<comment type="catalytic activity">
    <reaction evidence="8">
        <text>Couples ATP hydrolysis with the unwinding of duplex DNA by translocating in the 3'-5' direction.</text>
        <dbReference type="EC" id="5.6.2.4"/>
    </reaction>
</comment>
<dbReference type="PANTHER" id="PTHR11070:SF2">
    <property type="entry name" value="ATP-DEPENDENT DNA HELICASE SRS2"/>
    <property type="match status" value="1"/>
</dbReference>
<reference evidence="15 16" key="1">
    <citation type="submission" date="2014-03" db="EMBL/GenBank/DDBJ databases">
        <title>The genome of Kluyveromyces dobzhanskii.</title>
        <authorList>
            <person name="Nystedt B."/>
            <person name="Astrom S."/>
        </authorList>
    </citation>
    <scope>NUCLEOTIDE SEQUENCE [LARGE SCALE GENOMIC DNA]</scope>
    <source>
        <strain evidence="15 16">CBS 2104</strain>
    </source>
</reference>
<dbReference type="GO" id="GO:0005634">
    <property type="term" value="C:nucleus"/>
    <property type="evidence" value="ECO:0007669"/>
    <property type="project" value="TreeGrafter"/>
</dbReference>
<dbReference type="Gene3D" id="3.40.50.300">
    <property type="entry name" value="P-loop containing nucleotide triphosphate hydrolases"/>
    <property type="match status" value="3"/>
</dbReference>
<evidence type="ECO:0000256" key="9">
    <source>
        <dbReference type="ARBA" id="ARBA00034808"/>
    </source>
</evidence>
<dbReference type="Proteomes" id="UP000031516">
    <property type="component" value="Unassembled WGS sequence"/>
</dbReference>
<comment type="similarity">
    <text evidence="1">Belongs to the helicase family. UvrD subfamily.</text>
</comment>
<dbReference type="Pfam" id="PF00580">
    <property type="entry name" value="UvrD-helicase"/>
    <property type="match status" value="1"/>
</dbReference>
<dbReference type="PROSITE" id="PS51198">
    <property type="entry name" value="UVRD_HELICASE_ATP_BIND"/>
    <property type="match status" value="1"/>
</dbReference>
<dbReference type="GO" id="GO:0005524">
    <property type="term" value="F:ATP binding"/>
    <property type="evidence" value="ECO:0007669"/>
    <property type="project" value="UniProtKB-UniRule"/>
</dbReference>
<evidence type="ECO:0000259" key="14">
    <source>
        <dbReference type="PROSITE" id="PS51217"/>
    </source>
</evidence>
<dbReference type="InterPro" id="IPR027417">
    <property type="entry name" value="P-loop_NTPase"/>
</dbReference>
<evidence type="ECO:0000259" key="13">
    <source>
        <dbReference type="PROSITE" id="PS51198"/>
    </source>
</evidence>
<keyword evidence="2 11" id="KW-0547">Nucleotide-binding</keyword>
<keyword evidence="7" id="KW-0413">Isomerase</keyword>
<dbReference type="Pfam" id="PF13361">
    <property type="entry name" value="UvrD_C"/>
    <property type="match status" value="1"/>
</dbReference>
<evidence type="ECO:0000313" key="16">
    <source>
        <dbReference type="Proteomes" id="UP000031516"/>
    </source>
</evidence>
<dbReference type="CDD" id="cd17932">
    <property type="entry name" value="DEXQc_UvrD"/>
    <property type="match status" value="1"/>
</dbReference>
<comment type="caution">
    <text evidence="15">The sequence shown here is derived from an EMBL/GenBank/DDBJ whole genome shotgun (WGS) entry which is preliminary data.</text>
</comment>
<evidence type="ECO:0000256" key="4">
    <source>
        <dbReference type="ARBA" id="ARBA00022806"/>
    </source>
</evidence>
<feature type="domain" description="UvrD-like helicase C-terminal" evidence="14">
    <location>
        <begin position="300"/>
        <end position="639"/>
    </location>
</feature>
<keyword evidence="5 11" id="KW-0067">ATP-binding</keyword>
<dbReference type="EC" id="5.6.2.4" evidence="9"/>
<feature type="binding site" evidence="11">
    <location>
        <begin position="28"/>
        <end position="35"/>
    </location>
    <ligand>
        <name>ATP</name>
        <dbReference type="ChEBI" id="CHEBI:30616"/>
    </ligand>
</feature>
<feature type="region of interest" description="Disordered" evidence="12">
    <location>
        <begin position="935"/>
        <end position="966"/>
    </location>
</feature>
<evidence type="ECO:0000256" key="12">
    <source>
        <dbReference type="SAM" id="MobiDB-lite"/>
    </source>
</evidence>
<dbReference type="Gene3D" id="1.10.486.10">
    <property type="entry name" value="PCRA, domain 4"/>
    <property type="match status" value="1"/>
</dbReference>
<dbReference type="GO" id="GO:0016787">
    <property type="term" value="F:hydrolase activity"/>
    <property type="evidence" value="ECO:0007669"/>
    <property type="project" value="UniProtKB-UniRule"/>
</dbReference>
<dbReference type="InterPro" id="IPR000212">
    <property type="entry name" value="DNA_helicase_UvrD/REP"/>
</dbReference>
<evidence type="ECO:0000256" key="7">
    <source>
        <dbReference type="ARBA" id="ARBA00023235"/>
    </source>
</evidence>
<dbReference type="GO" id="GO:0043138">
    <property type="term" value="F:3'-5' DNA helicase activity"/>
    <property type="evidence" value="ECO:0007669"/>
    <property type="project" value="UniProtKB-EC"/>
</dbReference>